<dbReference type="Pfam" id="PF01475">
    <property type="entry name" value="FUR"/>
    <property type="match status" value="1"/>
</dbReference>
<dbReference type="HOGENOM" id="CLU_096072_5_1_9"/>
<evidence type="ECO:0000256" key="2">
    <source>
        <dbReference type="ARBA" id="ARBA00022491"/>
    </source>
</evidence>
<dbReference type="GO" id="GO:0000976">
    <property type="term" value="F:transcription cis-regulatory region binding"/>
    <property type="evidence" value="ECO:0007669"/>
    <property type="project" value="TreeGrafter"/>
</dbReference>
<feature type="binding site" evidence="7">
    <location>
        <position position="96"/>
    </location>
    <ligand>
        <name>Zn(2+)</name>
        <dbReference type="ChEBI" id="CHEBI:29105"/>
    </ligand>
</feature>
<gene>
    <name evidence="9" type="ordered locus">Mahau_1939</name>
</gene>
<comment type="cofactor">
    <cofactor evidence="8">
        <name>Mn(2+)</name>
        <dbReference type="ChEBI" id="CHEBI:29035"/>
    </cofactor>
    <cofactor evidence="8">
        <name>Fe(2+)</name>
        <dbReference type="ChEBI" id="CHEBI:29033"/>
    </cofactor>
    <text evidence="8">Binds 1 Mn(2+) or Fe(2+) ion per subunit.</text>
</comment>
<feature type="binding site" evidence="8">
    <location>
        <position position="122"/>
    </location>
    <ligand>
        <name>Fe cation</name>
        <dbReference type="ChEBI" id="CHEBI:24875"/>
    </ligand>
</feature>
<dbReference type="GO" id="GO:0045892">
    <property type="term" value="P:negative regulation of DNA-templated transcription"/>
    <property type="evidence" value="ECO:0007669"/>
    <property type="project" value="TreeGrafter"/>
</dbReference>
<keyword evidence="2" id="KW-0678">Repressor</keyword>
<dbReference type="GO" id="GO:1900376">
    <property type="term" value="P:regulation of secondary metabolite biosynthetic process"/>
    <property type="evidence" value="ECO:0007669"/>
    <property type="project" value="TreeGrafter"/>
</dbReference>
<proteinExistence type="inferred from homology"/>
<dbReference type="STRING" id="697281.Mahau_1939"/>
<evidence type="ECO:0000256" key="6">
    <source>
        <dbReference type="ARBA" id="ARBA00023163"/>
    </source>
</evidence>
<dbReference type="RefSeq" id="WP_013781543.1">
    <property type="nucleotide sequence ID" value="NC_015520.1"/>
</dbReference>
<dbReference type="InterPro" id="IPR002481">
    <property type="entry name" value="FUR"/>
</dbReference>
<feature type="binding site" evidence="7">
    <location>
        <position position="130"/>
    </location>
    <ligand>
        <name>Zn(2+)</name>
        <dbReference type="ChEBI" id="CHEBI:29105"/>
    </ligand>
</feature>
<dbReference type="GO" id="GO:0008270">
    <property type="term" value="F:zinc ion binding"/>
    <property type="evidence" value="ECO:0007669"/>
    <property type="project" value="TreeGrafter"/>
</dbReference>
<comment type="cofactor">
    <cofactor evidence="7">
        <name>Zn(2+)</name>
        <dbReference type="ChEBI" id="CHEBI:29105"/>
    </cofactor>
    <text evidence="7">Binds 1 zinc ion per subunit.</text>
</comment>
<comment type="similarity">
    <text evidence="1">Belongs to the Fur family.</text>
</comment>
<dbReference type="EMBL" id="CP002360">
    <property type="protein sequence ID" value="AEE97115.1"/>
    <property type="molecule type" value="Genomic_DNA"/>
</dbReference>
<feature type="binding site" evidence="7">
    <location>
        <position position="93"/>
    </location>
    <ligand>
        <name>Zn(2+)</name>
        <dbReference type="ChEBI" id="CHEBI:29105"/>
    </ligand>
</feature>
<keyword evidence="7" id="KW-0479">Metal-binding</keyword>
<evidence type="ECO:0000256" key="7">
    <source>
        <dbReference type="PIRSR" id="PIRSR602481-1"/>
    </source>
</evidence>
<evidence type="ECO:0000313" key="10">
    <source>
        <dbReference type="Proteomes" id="UP000008457"/>
    </source>
</evidence>
<dbReference type="OrthoDB" id="8659436at2"/>
<keyword evidence="10" id="KW-1185">Reference proteome</keyword>
<organism evidence="9 10">
    <name type="scientific">Mahella australiensis (strain DSM 15567 / CIP 107919 / 50-1 BON)</name>
    <dbReference type="NCBI Taxonomy" id="697281"/>
    <lineage>
        <taxon>Bacteria</taxon>
        <taxon>Bacillati</taxon>
        <taxon>Bacillota</taxon>
        <taxon>Clostridia</taxon>
        <taxon>Thermoanaerobacterales</taxon>
        <taxon>Thermoanaerobacterales Family IV. Incertae Sedis</taxon>
        <taxon>Mahella</taxon>
    </lineage>
</organism>
<dbReference type="eggNOG" id="COG0735">
    <property type="taxonomic scope" value="Bacteria"/>
</dbReference>
<dbReference type="KEGG" id="mas:Mahau_1939"/>
<reference evidence="10" key="1">
    <citation type="submission" date="2010-11" db="EMBL/GenBank/DDBJ databases">
        <title>The complete genome of Mahella australiensis DSM 15567.</title>
        <authorList>
            <consortium name="US DOE Joint Genome Institute (JGI-PGF)"/>
            <person name="Lucas S."/>
            <person name="Copeland A."/>
            <person name="Lapidus A."/>
            <person name="Bruce D."/>
            <person name="Goodwin L."/>
            <person name="Pitluck S."/>
            <person name="Kyrpides N."/>
            <person name="Mavromatis K."/>
            <person name="Pagani I."/>
            <person name="Ivanova N."/>
            <person name="Teshima H."/>
            <person name="Brettin T."/>
            <person name="Detter J.C."/>
            <person name="Han C."/>
            <person name="Tapia R."/>
            <person name="Land M."/>
            <person name="Hauser L."/>
            <person name="Markowitz V."/>
            <person name="Cheng J.-F."/>
            <person name="Hugenholtz P."/>
            <person name="Woyke T."/>
            <person name="Wu D."/>
            <person name="Spring S."/>
            <person name="Pukall R."/>
            <person name="Steenblock K."/>
            <person name="Schneider S."/>
            <person name="Klenk H.-P."/>
            <person name="Eisen J.A."/>
        </authorList>
    </citation>
    <scope>NUCLEOTIDE SEQUENCE [LARGE SCALE GENOMIC DNA]</scope>
    <source>
        <strain evidence="10">DSM 15567 / CIP 107919 / 50-1 BON</strain>
    </source>
</reference>
<evidence type="ECO:0000256" key="1">
    <source>
        <dbReference type="ARBA" id="ARBA00007957"/>
    </source>
</evidence>
<dbReference type="CDD" id="cd07153">
    <property type="entry name" value="Fur_like"/>
    <property type="match status" value="1"/>
</dbReference>
<dbReference type="PANTHER" id="PTHR33202:SF8">
    <property type="entry name" value="PEROXIDE-RESPONSIVE REPRESSOR PERR"/>
    <property type="match status" value="1"/>
</dbReference>
<keyword evidence="5" id="KW-0238">DNA-binding</keyword>
<dbReference type="PANTHER" id="PTHR33202">
    <property type="entry name" value="ZINC UPTAKE REGULATION PROTEIN"/>
    <property type="match status" value="1"/>
</dbReference>
<keyword evidence="4" id="KW-0805">Transcription regulation</keyword>
<dbReference type="InterPro" id="IPR043135">
    <property type="entry name" value="Fur_C"/>
</dbReference>
<reference evidence="9 10" key="2">
    <citation type="journal article" date="2011" name="Stand. Genomic Sci.">
        <title>Complete genome sequence of Mahella australiensis type strain (50-1 BON).</title>
        <authorList>
            <person name="Sikorski J."/>
            <person name="Teshima H."/>
            <person name="Nolan M."/>
            <person name="Lucas S."/>
            <person name="Hammon N."/>
            <person name="Deshpande S."/>
            <person name="Cheng J.F."/>
            <person name="Pitluck S."/>
            <person name="Liolios K."/>
            <person name="Pagani I."/>
            <person name="Ivanova N."/>
            <person name="Huntemann M."/>
            <person name="Mavromatis K."/>
            <person name="Ovchinikova G."/>
            <person name="Pati A."/>
            <person name="Tapia R."/>
            <person name="Han C."/>
            <person name="Goodwin L."/>
            <person name="Chen A."/>
            <person name="Palaniappan K."/>
            <person name="Land M."/>
            <person name="Hauser L."/>
            <person name="Ngatchou-Djao O.D."/>
            <person name="Rohde M."/>
            <person name="Pukall R."/>
            <person name="Spring S."/>
            <person name="Abt B."/>
            <person name="Goker M."/>
            <person name="Detter J.C."/>
            <person name="Woyke T."/>
            <person name="Bristow J."/>
            <person name="Markowitz V."/>
            <person name="Hugenholtz P."/>
            <person name="Eisen J.A."/>
            <person name="Kyrpides N.C."/>
            <person name="Klenk H.P."/>
            <person name="Lapidus A."/>
        </authorList>
    </citation>
    <scope>NUCLEOTIDE SEQUENCE [LARGE SCALE GENOMIC DNA]</scope>
    <source>
        <strain evidence="10">DSM 15567 / CIP 107919 / 50-1 BON</strain>
    </source>
</reference>
<dbReference type="InterPro" id="IPR036388">
    <property type="entry name" value="WH-like_DNA-bd_sf"/>
</dbReference>
<feature type="binding site" evidence="7">
    <location>
        <position position="133"/>
    </location>
    <ligand>
        <name>Zn(2+)</name>
        <dbReference type="ChEBI" id="CHEBI:29105"/>
    </ligand>
</feature>
<dbReference type="Proteomes" id="UP000008457">
    <property type="component" value="Chromosome"/>
</dbReference>
<name>F4A1R5_MAHA5</name>
<evidence type="ECO:0000256" key="8">
    <source>
        <dbReference type="PIRSR" id="PIRSR602481-2"/>
    </source>
</evidence>
<evidence type="ECO:0000256" key="3">
    <source>
        <dbReference type="ARBA" id="ARBA00022833"/>
    </source>
</evidence>
<sequence length="141" mass="16376">MTKQQAIDVLREHNYKLTPQRDIIMDTLLSIDGYATVKYIYERVKGKLPCISPDTVYRNLEILSSIGIVDKSNVGSNMVYEMHRDAHTHIMKCLMCGKVEKLDICPLDYCLNRIKDFQVVEHHIEILGYCNKCADRKEPDR</sequence>
<evidence type="ECO:0000313" key="9">
    <source>
        <dbReference type="EMBL" id="AEE97115.1"/>
    </source>
</evidence>
<accession>F4A1R5</accession>
<evidence type="ECO:0000256" key="5">
    <source>
        <dbReference type="ARBA" id="ARBA00023125"/>
    </source>
</evidence>
<dbReference type="Gene3D" id="1.10.10.10">
    <property type="entry name" value="Winged helix-like DNA-binding domain superfamily/Winged helix DNA-binding domain"/>
    <property type="match status" value="1"/>
</dbReference>
<dbReference type="AlphaFoldDB" id="F4A1R5"/>
<evidence type="ECO:0000256" key="4">
    <source>
        <dbReference type="ARBA" id="ARBA00023015"/>
    </source>
</evidence>
<keyword evidence="3 7" id="KW-0862">Zinc</keyword>
<dbReference type="GO" id="GO:0003700">
    <property type="term" value="F:DNA-binding transcription factor activity"/>
    <property type="evidence" value="ECO:0007669"/>
    <property type="project" value="InterPro"/>
</dbReference>
<dbReference type="SUPFAM" id="SSF46785">
    <property type="entry name" value="Winged helix' DNA-binding domain"/>
    <property type="match status" value="1"/>
</dbReference>
<dbReference type="InterPro" id="IPR036390">
    <property type="entry name" value="WH_DNA-bd_sf"/>
</dbReference>
<dbReference type="Gene3D" id="3.30.1490.190">
    <property type="match status" value="1"/>
</dbReference>
<keyword evidence="6" id="KW-0804">Transcription</keyword>
<keyword evidence="8" id="KW-0408">Iron</keyword>
<protein>
    <submittedName>
        <fullName evidence="9">Zinc uptake regulator, Fur family</fullName>
    </submittedName>
</protein>